<evidence type="ECO:0000313" key="3">
    <source>
        <dbReference type="Proteomes" id="UP000051870"/>
    </source>
</evidence>
<sequence length="239" mass="26260">MKRLALFLFLLPAPVFADCIVLLHGLARTETSLLVTEGVLRSAGYDVVRPGYPSTKETVQRLIEPTIPDAVAECGDQTVHFITHSMGGILLRLWMLDNRPENLGRVVMLAPPNKGTELVDVMSEIEAFEWINGPAGAQLGTDGLPSHLPGVDYPVGVIAGDRSLNPFYSAMIEGPDDGKVSVESTKVDGMADHFVLPVTHTFMMNNPEVLAEAIYFIENGHFHKHMKLENMIPTLDRDE</sequence>
<gene>
    <name evidence="2" type="ORF">PH7735_00538</name>
</gene>
<dbReference type="GeneID" id="83879617"/>
<keyword evidence="3" id="KW-1185">Reference proteome</keyword>
<dbReference type="SUPFAM" id="SSF53474">
    <property type="entry name" value="alpha/beta-Hydrolases"/>
    <property type="match status" value="1"/>
</dbReference>
<accession>A0A0P1I2C3</accession>
<organism evidence="2 3">
    <name type="scientific">Shimia thalassica</name>
    <dbReference type="NCBI Taxonomy" id="1715693"/>
    <lineage>
        <taxon>Bacteria</taxon>
        <taxon>Pseudomonadati</taxon>
        <taxon>Pseudomonadota</taxon>
        <taxon>Alphaproteobacteria</taxon>
        <taxon>Rhodobacterales</taxon>
        <taxon>Roseobacteraceae</taxon>
    </lineage>
</organism>
<dbReference type="Gene3D" id="3.40.50.1820">
    <property type="entry name" value="alpha/beta hydrolase"/>
    <property type="match status" value="1"/>
</dbReference>
<dbReference type="Proteomes" id="UP000051870">
    <property type="component" value="Unassembled WGS sequence"/>
</dbReference>
<evidence type="ECO:0000313" key="2">
    <source>
        <dbReference type="EMBL" id="CUJ85775.1"/>
    </source>
</evidence>
<keyword evidence="1" id="KW-0732">Signal</keyword>
<protein>
    <submittedName>
        <fullName evidence="2">Alpha/beta hydrolase family protein</fullName>
    </submittedName>
</protein>
<keyword evidence="2" id="KW-0378">Hydrolase</keyword>
<name>A0A0P1I2C3_9RHOB</name>
<dbReference type="PANTHER" id="PTHR37946">
    <property type="entry name" value="SLL1969 PROTEIN"/>
    <property type="match status" value="1"/>
</dbReference>
<dbReference type="STRING" id="1715693.PH7735_00538"/>
<dbReference type="InterPro" id="IPR029058">
    <property type="entry name" value="AB_hydrolase_fold"/>
</dbReference>
<dbReference type="GO" id="GO:0016787">
    <property type="term" value="F:hydrolase activity"/>
    <property type="evidence" value="ECO:0007669"/>
    <property type="project" value="UniProtKB-KW"/>
</dbReference>
<feature type="signal peptide" evidence="1">
    <location>
        <begin position="1"/>
        <end position="17"/>
    </location>
</feature>
<dbReference type="PANTHER" id="PTHR37946:SF1">
    <property type="entry name" value="SLL1969 PROTEIN"/>
    <property type="match status" value="1"/>
</dbReference>
<dbReference type="AlphaFoldDB" id="A0A0P1I2C3"/>
<proteinExistence type="predicted"/>
<dbReference type="EMBL" id="CYTW01000001">
    <property type="protein sequence ID" value="CUJ85775.1"/>
    <property type="molecule type" value="Genomic_DNA"/>
</dbReference>
<evidence type="ECO:0000256" key="1">
    <source>
        <dbReference type="SAM" id="SignalP"/>
    </source>
</evidence>
<feature type="chain" id="PRO_5006064814" evidence="1">
    <location>
        <begin position="18"/>
        <end position="239"/>
    </location>
</feature>
<dbReference type="RefSeq" id="WP_058309769.1">
    <property type="nucleotide sequence ID" value="NZ_CYTW01000001.1"/>
</dbReference>
<reference evidence="3" key="1">
    <citation type="submission" date="2015-09" db="EMBL/GenBank/DDBJ databases">
        <authorList>
            <person name="Rodrigo-Torres Lidia"/>
            <person name="Arahal R.David."/>
        </authorList>
    </citation>
    <scope>NUCLEOTIDE SEQUENCE [LARGE SCALE GENOMIC DNA]</scope>
    <source>
        <strain evidence="3">CECT 7735</strain>
    </source>
</reference>